<name>A0AAV5MFD1_9ROSI</name>
<dbReference type="EMBL" id="BPVZ01000249">
    <property type="protein sequence ID" value="GKV48223.1"/>
    <property type="molecule type" value="Genomic_DNA"/>
</dbReference>
<gene>
    <name evidence="2" type="ORF">SLEP1_g55049</name>
</gene>
<sequence length="106" mass="10812">MKQERVNGEQGEPMMDSPLKPPALLSRDLKLGESVLMGGSLATPQGVQRLDVLPFADSRGCYGGAKCCGGVGSVEGGGTVPNGENSGASSTGMQVLPACHRRLVGV</sequence>
<evidence type="ECO:0000256" key="1">
    <source>
        <dbReference type="SAM" id="MobiDB-lite"/>
    </source>
</evidence>
<proteinExistence type="predicted"/>
<feature type="region of interest" description="Disordered" evidence="1">
    <location>
        <begin position="1"/>
        <end position="23"/>
    </location>
</feature>
<dbReference type="AlphaFoldDB" id="A0AAV5MFD1"/>
<accession>A0AAV5MFD1</accession>
<organism evidence="2 3">
    <name type="scientific">Rubroshorea leprosula</name>
    <dbReference type="NCBI Taxonomy" id="152421"/>
    <lineage>
        <taxon>Eukaryota</taxon>
        <taxon>Viridiplantae</taxon>
        <taxon>Streptophyta</taxon>
        <taxon>Embryophyta</taxon>
        <taxon>Tracheophyta</taxon>
        <taxon>Spermatophyta</taxon>
        <taxon>Magnoliopsida</taxon>
        <taxon>eudicotyledons</taxon>
        <taxon>Gunneridae</taxon>
        <taxon>Pentapetalae</taxon>
        <taxon>rosids</taxon>
        <taxon>malvids</taxon>
        <taxon>Malvales</taxon>
        <taxon>Dipterocarpaceae</taxon>
        <taxon>Rubroshorea</taxon>
    </lineage>
</organism>
<keyword evidence="3" id="KW-1185">Reference proteome</keyword>
<evidence type="ECO:0000313" key="2">
    <source>
        <dbReference type="EMBL" id="GKV48223.1"/>
    </source>
</evidence>
<protein>
    <submittedName>
        <fullName evidence="2">Uncharacterized protein</fullName>
    </submittedName>
</protein>
<dbReference type="Proteomes" id="UP001054252">
    <property type="component" value="Unassembled WGS sequence"/>
</dbReference>
<reference evidence="2 3" key="1">
    <citation type="journal article" date="2021" name="Commun. Biol.">
        <title>The genome of Shorea leprosula (Dipterocarpaceae) highlights the ecological relevance of drought in aseasonal tropical rainforests.</title>
        <authorList>
            <person name="Ng K.K.S."/>
            <person name="Kobayashi M.J."/>
            <person name="Fawcett J.A."/>
            <person name="Hatakeyama M."/>
            <person name="Paape T."/>
            <person name="Ng C.H."/>
            <person name="Ang C.C."/>
            <person name="Tnah L.H."/>
            <person name="Lee C.T."/>
            <person name="Nishiyama T."/>
            <person name="Sese J."/>
            <person name="O'Brien M.J."/>
            <person name="Copetti D."/>
            <person name="Mohd Noor M.I."/>
            <person name="Ong R.C."/>
            <person name="Putra M."/>
            <person name="Sireger I.Z."/>
            <person name="Indrioko S."/>
            <person name="Kosugi Y."/>
            <person name="Izuno A."/>
            <person name="Isagi Y."/>
            <person name="Lee S.L."/>
            <person name="Shimizu K.K."/>
        </authorList>
    </citation>
    <scope>NUCLEOTIDE SEQUENCE [LARGE SCALE GENOMIC DNA]</scope>
    <source>
        <strain evidence="2">214</strain>
    </source>
</reference>
<evidence type="ECO:0000313" key="3">
    <source>
        <dbReference type="Proteomes" id="UP001054252"/>
    </source>
</evidence>
<comment type="caution">
    <text evidence="2">The sequence shown here is derived from an EMBL/GenBank/DDBJ whole genome shotgun (WGS) entry which is preliminary data.</text>
</comment>